<evidence type="ECO:0000256" key="8">
    <source>
        <dbReference type="PROSITE-ProRule" id="PRU00261"/>
    </source>
</evidence>
<keyword evidence="3 9" id="KW-0378">Hydrolase</keyword>
<sequence length="587" mass="62796">MLPKSILLLASLLLLPNALAGKFIGYYGNWYQYSQGKQLDLGPAVAAGLTHVNYAFATIAYHAGSDTWYLDLTDPWADVQKPFTACSWNSGGIDMTSFVCGDKTVGNIALAPYVGAQGACPTGCFNDGGDGSTPRICQSTMSYLTHPGYACGQFDWLLGDQKKKYPNVRFLMSVGGWYDSQYFTPATSPKYLDKFVKAVVSFVTGFGFDGIDFDWEYPGFEHGGNRVLPDGTKPPGTGDDVFDCSSTKCVLSRANDTQQFSALIKATRAALNEVGDGTNRFGEEYIVSFASPAGRDKIANYDVEGFRDDVSFMNLMTYDMHGGWDATTNHQAPLYDATPGGNPDTALSIDTAVQAWMDAGLPASKINLGLPFYGRRWNSVPATNSGLYQPGQSPPAAQAIINYRDFPSLLPDLKTSYDTASQASYGYSAKSKAFVTYDDARAFAAKAKYAKEKGLGGFMAWALQTDDAQGTLVKAVGAAMKSVGGIVGGDTATTTSTVRKPVTLAPKPVTTASVPTTTITPVTTPTPAPTPADPPRLVGSAERCGFEFSQACARALCCSSEGYCGSTEKHCNFDGGYCQRKLGHCWV</sequence>
<dbReference type="PANTHER" id="PTHR11177">
    <property type="entry name" value="CHITINASE"/>
    <property type="match status" value="1"/>
</dbReference>
<keyword evidence="2 8" id="KW-0147">Chitin-binding</keyword>
<dbReference type="Gene3D" id="3.30.60.10">
    <property type="entry name" value="Endochitinase-like"/>
    <property type="match status" value="1"/>
</dbReference>
<feature type="chain" id="PRO_5041959671" description="Chitinase" evidence="12">
    <location>
        <begin position="21"/>
        <end position="587"/>
    </location>
</feature>
<dbReference type="Pfam" id="PF00704">
    <property type="entry name" value="Glyco_hydro_18"/>
    <property type="match status" value="1"/>
</dbReference>
<keyword evidence="5" id="KW-0119">Carbohydrate metabolism</keyword>
<evidence type="ECO:0000256" key="7">
    <source>
        <dbReference type="ARBA" id="ARBA00023326"/>
    </source>
</evidence>
<dbReference type="EMBL" id="JADGJD010000337">
    <property type="protein sequence ID" value="KAJ3051991.1"/>
    <property type="molecule type" value="Genomic_DNA"/>
</dbReference>
<dbReference type="GO" id="GO:0008843">
    <property type="term" value="F:endochitinase activity"/>
    <property type="evidence" value="ECO:0007669"/>
    <property type="project" value="UniProtKB-EC"/>
</dbReference>
<dbReference type="PROSITE" id="PS01095">
    <property type="entry name" value="GH18_1"/>
    <property type="match status" value="1"/>
</dbReference>
<keyword evidence="6 9" id="KW-0326">Glycosidase</keyword>
<evidence type="ECO:0000313" key="16">
    <source>
        <dbReference type="Proteomes" id="UP001212841"/>
    </source>
</evidence>
<dbReference type="PANTHER" id="PTHR11177:SF317">
    <property type="entry name" value="CHITINASE 12-RELATED"/>
    <property type="match status" value="1"/>
</dbReference>
<dbReference type="SUPFAM" id="SSF54556">
    <property type="entry name" value="Chitinase insertion domain"/>
    <property type="match status" value="1"/>
</dbReference>
<feature type="region of interest" description="Disordered" evidence="11">
    <location>
        <begin position="513"/>
        <end position="533"/>
    </location>
</feature>
<dbReference type="InterPro" id="IPR029070">
    <property type="entry name" value="Chitinase_insertion_sf"/>
</dbReference>
<organism evidence="15 16">
    <name type="scientific">Rhizophlyctis rosea</name>
    <dbReference type="NCBI Taxonomy" id="64517"/>
    <lineage>
        <taxon>Eukaryota</taxon>
        <taxon>Fungi</taxon>
        <taxon>Fungi incertae sedis</taxon>
        <taxon>Chytridiomycota</taxon>
        <taxon>Chytridiomycota incertae sedis</taxon>
        <taxon>Chytridiomycetes</taxon>
        <taxon>Rhizophlyctidales</taxon>
        <taxon>Rhizophlyctidaceae</taxon>
        <taxon>Rhizophlyctis</taxon>
    </lineage>
</organism>
<comment type="caution">
    <text evidence="8">Lacks conserved residue(s) required for the propagation of feature annotation.</text>
</comment>
<dbReference type="Proteomes" id="UP001212841">
    <property type="component" value="Unassembled WGS sequence"/>
</dbReference>
<dbReference type="SUPFAM" id="SSF51445">
    <property type="entry name" value="(Trans)glycosidases"/>
    <property type="match status" value="1"/>
</dbReference>
<keyword evidence="12" id="KW-0732">Signal</keyword>
<comment type="similarity">
    <text evidence="10">Belongs to the glycosyl hydrolase 18 family.</text>
</comment>
<dbReference type="InterPro" id="IPR050314">
    <property type="entry name" value="Glycosyl_Hydrlase_18"/>
</dbReference>
<keyword evidence="16" id="KW-1185">Reference proteome</keyword>
<dbReference type="PROSITE" id="PS50941">
    <property type="entry name" value="CHIT_BIND_I_2"/>
    <property type="match status" value="1"/>
</dbReference>
<evidence type="ECO:0000256" key="12">
    <source>
        <dbReference type="SAM" id="SignalP"/>
    </source>
</evidence>
<evidence type="ECO:0000256" key="1">
    <source>
        <dbReference type="ARBA" id="ARBA00000822"/>
    </source>
</evidence>
<dbReference type="GO" id="GO:0005576">
    <property type="term" value="C:extracellular region"/>
    <property type="evidence" value="ECO:0007669"/>
    <property type="project" value="TreeGrafter"/>
</dbReference>
<dbReference type="InterPro" id="IPR001579">
    <property type="entry name" value="Glyco_hydro_18_chit_AS"/>
</dbReference>
<dbReference type="SUPFAM" id="SSF57016">
    <property type="entry name" value="Plant lectins/antimicrobial peptides"/>
    <property type="match status" value="1"/>
</dbReference>
<evidence type="ECO:0008006" key="17">
    <source>
        <dbReference type="Google" id="ProtNLM"/>
    </source>
</evidence>
<evidence type="ECO:0000256" key="6">
    <source>
        <dbReference type="ARBA" id="ARBA00023295"/>
    </source>
</evidence>
<dbReference type="Gene3D" id="3.10.50.10">
    <property type="match status" value="1"/>
</dbReference>
<proteinExistence type="inferred from homology"/>
<keyword evidence="8" id="KW-1015">Disulfide bond</keyword>
<feature type="disulfide bond" evidence="8">
    <location>
        <begin position="557"/>
        <end position="571"/>
    </location>
</feature>
<dbReference type="PROSITE" id="PS51910">
    <property type="entry name" value="GH18_2"/>
    <property type="match status" value="1"/>
</dbReference>
<dbReference type="InterPro" id="IPR001002">
    <property type="entry name" value="Chitin-bd_1"/>
</dbReference>
<dbReference type="InterPro" id="IPR011583">
    <property type="entry name" value="Chitinase_II/V-like_cat"/>
</dbReference>
<evidence type="ECO:0000259" key="14">
    <source>
        <dbReference type="PROSITE" id="PS51910"/>
    </source>
</evidence>
<evidence type="ECO:0000256" key="11">
    <source>
        <dbReference type="SAM" id="MobiDB-lite"/>
    </source>
</evidence>
<keyword evidence="7" id="KW-0624">Polysaccharide degradation</keyword>
<evidence type="ECO:0000256" key="10">
    <source>
        <dbReference type="RuleBase" id="RU004453"/>
    </source>
</evidence>
<name>A0AAD5SDK7_9FUNG</name>
<accession>A0AAD5SDK7</accession>
<dbReference type="GO" id="GO:0006032">
    <property type="term" value="P:chitin catabolic process"/>
    <property type="evidence" value="ECO:0007669"/>
    <property type="project" value="UniProtKB-KW"/>
</dbReference>
<dbReference type="GO" id="GO:0008061">
    <property type="term" value="F:chitin binding"/>
    <property type="evidence" value="ECO:0007669"/>
    <property type="project" value="UniProtKB-UniRule"/>
</dbReference>
<feature type="compositionally biased region" description="Low complexity" evidence="11">
    <location>
        <begin position="513"/>
        <end position="523"/>
    </location>
</feature>
<evidence type="ECO:0000259" key="13">
    <source>
        <dbReference type="PROSITE" id="PS50941"/>
    </source>
</evidence>
<evidence type="ECO:0000256" key="2">
    <source>
        <dbReference type="ARBA" id="ARBA00022669"/>
    </source>
</evidence>
<dbReference type="Gene3D" id="3.20.20.80">
    <property type="entry name" value="Glycosidases"/>
    <property type="match status" value="1"/>
</dbReference>
<dbReference type="CDD" id="cd00035">
    <property type="entry name" value="ChtBD1"/>
    <property type="match status" value="1"/>
</dbReference>
<dbReference type="InterPro" id="IPR017853">
    <property type="entry name" value="GH"/>
</dbReference>
<reference evidence="15" key="1">
    <citation type="submission" date="2020-05" db="EMBL/GenBank/DDBJ databases">
        <title>Phylogenomic resolution of chytrid fungi.</title>
        <authorList>
            <person name="Stajich J.E."/>
            <person name="Amses K."/>
            <person name="Simmons R."/>
            <person name="Seto K."/>
            <person name="Myers J."/>
            <person name="Bonds A."/>
            <person name="Quandt C.A."/>
            <person name="Barry K."/>
            <person name="Liu P."/>
            <person name="Grigoriev I."/>
            <person name="Longcore J.E."/>
            <person name="James T.Y."/>
        </authorList>
    </citation>
    <scope>NUCLEOTIDE SEQUENCE</scope>
    <source>
        <strain evidence="15">JEL0318</strain>
    </source>
</reference>
<comment type="catalytic activity">
    <reaction evidence="1">
        <text>Random endo-hydrolysis of N-acetyl-beta-D-glucosaminide (1-&gt;4)-beta-linkages in chitin and chitodextrins.</text>
        <dbReference type="EC" id="3.2.1.14"/>
    </reaction>
</comment>
<dbReference type="InterPro" id="IPR036861">
    <property type="entry name" value="Endochitinase-like_sf"/>
</dbReference>
<evidence type="ECO:0000256" key="3">
    <source>
        <dbReference type="ARBA" id="ARBA00022801"/>
    </source>
</evidence>
<feature type="domain" description="GH18" evidence="14">
    <location>
        <begin position="21"/>
        <end position="483"/>
    </location>
</feature>
<evidence type="ECO:0000256" key="9">
    <source>
        <dbReference type="RuleBase" id="RU000489"/>
    </source>
</evidence>
<gene>
    <name evidence="15" type="ORF">HK097_007001</name>
</gene>
<feature type="domain" description="Chitin-binding type-1" evidence="13">
    <location>
        <begin position="541"/>
        <end position="587"/>
    </location>
</feature>
<dbReference type="InterPro" id="IPR001223">
    <property type="entry name" value="Glyco_hydro18_cat"/>
</dbReference>
<protein>
    <recommendedName>
        <fullName evidence="17">Chitinase</fullName>
    </recommendedName>
</protein>
<dbReference type="SMART" id="SM00636">
    <property type="entry name" value="Glyco_18"/>
    <property type="match status" value="1"/>
</dbReference>
<feature type="compositionally biased region" description="Pro residues" evidence="11">
    <location>
        <begin position="524"/>
        <end position="533"/>
    </location>
</feature>
<evidence type="ECO:0000313" key="15">
    <source>
        <dbReference type="EMBL" id="KAJ3051991.1"/>
    </source>
</evidence>
<dbReference type="AlphaFoldDB" id="A0AAD5SDK7"/>
<evidence type="ECO:0000256" key="5">
    <source>
        <dbReference type="ARBA" id="ARBA00023277"/>
    </source>
</evidence>
<evidence type="ECO:0000256" key="4">
    <source>
        <dbReference type="ARBA" id="ARBA00023024"/>
    </source>
</evidence>
<feature type="signal peptide" evidence="12">
    <location>
        <begin position="1"/>
        <end position="20"/>
    </location>
</feature>
<comment type="caution">
    <text evidence="15">The sequence shown here is derived from an EMBL/GenBank/DDBJ whole genome shotgun (WGS) entry which is preliminary data.</text>
</comment>
<dbReference type="GO" id="GO:0000272">
    <property type="term" value="P:polysaccharide catabolic process"/>
    <property type="evidence" value="ECO:0007669"/>
    <property type="project" value="UniProtKB-KW"/>
</dbReference>
<feature type="disulfide bond" evidence="8">
    <location>
        <begin position="552"/>
        <end position="564"/>
    </location>
</feature>
<keyword evidence="4" id="KW-0146">Chitin degradation</keyword>